<dbReference type="OrthoDB" id="4331875at2759"/>
<keyword evidence="1" id="KW-0732">Signal</keyword>
<sequence length="280" mass="28757">MQLTSVACIGGLLALSAATRTEERLLKRDLYIIGNASEYVNEMCYPLYIGGGSQLAEPNSLVDSPFPCEQELYLEAICQANGTTAIDYKAEQDCFCGSSYWDMMEACSNCFVVHGFPETSSDPAAEEALFVSSLSRAECTPATPTQPFASLISVTPIVSGTMTELIITLSNDQFPSQTAVSNYYTSTAPVSVGKITGSETARATTAPVETGGVVGSVYVTILSGTAAAAALSSADAAAASSYASAAASASASASTKANSSARLGTSFSLATALLATALLL</sequence>
<accession>A0A3D8SG34</accession>
<evidence type="ECO:0000313" key="2">
    <source>
        <dbReference type="EMBL" id="RDW85309.1"/>
    </source>
</evidence>
<organism evidence="2 3">
    <name type="scientific">Coleophoma cylindrospora</name>
    <dbReference type="NCBI Taxonomy" id="1849047"/>
    <lineage>
        <taxon>Eukaryota</taxon>
        <taxon>Fungi</taxon>
        <taxon>Dikarya</taxon>
        <taxon>Ascomycota</taxon>
        <taxon>Pezizomycotina</taxon>
        <taxon>Leotiomycetes</taxon>
        <taxon>Helotiales</taxon>
        <taxon>Dermateaceae</taxon>
        <taxon>Coleophoma</taxon>
    </lineage>
</organism>
<evidence type="ECO:0000256" key="1">
    <source>
        <dbReference type="SAM" id="SignalP"/>
    </source>
</evidence>
<evidence type="ECO:0000313" key="3">
    <source>
        <dbReference type="Proteomes" id="UP000256645"/>
    </source>
</evidence>
<gene>
    <name evidence="2" type="ORF">BP6252_02899</name>
</gene>
<dbReference type="AlphaFoldDB" id="A0A3D8SG34"/>
<protein>
    <submittedName>
        <fullName evidence="2">Uncharacterized protein</fullName>
    </submittedName>
</protein>
<name>A0A3D8SG34_9HELO</name>
<dbReference type="Proteomes" id="UP000256645">
    <property type="component" value="Unassembled WGS sequence"/>
</dbReference>
<dbReference type="EMBL" id="PDLM01000002">
    <property type="protein sequence ID" value="RDW85309.1"/>
    <property type="molecule type" value="Genomic_DNA"/>
</dbReference>
<dbReference type="STRING" id="1849047.A0A3D8SG34"/>
<comment type="caution">
    <text evidence="2">The sequence shown here is derived from an EMBL/GenBank/DDBJ whole genome shotgun (WGS) entry which is preliminary data.</text>
</comment>
<reference evidence="2 3" key="1">
    <citation type="journal article" date="2018" name="IMA Fungus">
        <title>IMA Genome-F 9: Draft genome sequence of Annulohypoxylon stygium, Aspergillus mulundensis, Berkeleyomyces basicola (syn. Thielaviopsis basicola), Ceratocystis smalleyi, two Cercospora beticola strains, Coleophoma cylindrospora, Fusarium fracticaudum, Phialophora cf. hyalina, and Morchella septimelata.</title>
        <authorList>
            <person name="Wingfield B.D."/>
            <person name="Bills G.F."/>
            <person name="Dong Y."/>
            <person name="Huang W."/>
            <person name="Nel W.J."/>
            <person name="Swalarsk-Parry B.S."/>
            <person name="Vaghefi N."/>
            <person name="Wilken P.M."/>
            <person name="An Z."/>
            <person name="de Beer Z.W."/>
            <person name="De Vos L."/>
            <person name="Chen L."/>
            <person name="Duong T.A."/>
            <person name="Gao Y."/>
            <person name="Hammerbacher A."/>
            <person name="Kikkert J.R."/>
            <person name="Li Y."/>
            <person name="Li H."/>
            <person name="Li K."/>
            <person name="Li Q."/>
            <person name="Liu X."/>
            <person name="Ma X."/>
            <person name="Naidoo K."/>
            <person name="Pethybridge S.J."/>
            <person name="Sun J."/>
            <person name="Steenkamp E.T."/>
            <person name="van der Nest M.A."/>
            <person name="van Wyk S."/>
            <person name="Wingfield M.J."/>
            <person name="Xiong C."/>
            <person name="Yue Q."/>
            <person name="Zhang X."/>
        </authorList>
    </citation>
    <scope>NUCLEOTIDE SEQUENCE [LARGE SCALE GENOMIC DNA]</scope>
    <source>
        <strain evidence="2 3">BP6252</strain>
    </source>
</reference>
<feature type="chain" id="PRO_5017617246" evidence="1">
    <location>
        <begin position="19"/>
        <end position="280"/>
    </location>
</feature>
<proteinExistence type="predicted"/>
<feature type="signal peptide" evidence="1">
    <location>
        <begin position="1"/>
        <end position="18"/>
    </location>
</feature>
<keyword evidence="3" id="KW-1185">Reference proteome</keyword>